<dbReference type="PROSITE" id="PS00061">
    <property type="entry name" value="ADH_SHORT"/>
    <property type="match status" value="1"/>
</dbReference>
<dbReference type="InterPro" id="IPR002347">
    <property type="entry name" value="SDR_fam"/>
</dbReference>
<protein>
    <submittedName>
        <fullName evidence="3">Acetoacetyl-CoA reductase</fullName>
    </submittedName>
</protein>
<sequence>MSSEPSISDGARKIDAELGSVDVLVNNAAVALLAPATEYTTTDWDTTMATNLRGVFLCTREFGRGMVDRGWGRVVNIASQNAIQGIGGHVAYSAAKAGILGMSRVLAAEWGPHGVTVNCASPTLVDTPMSRATWPDAARAQVIERIPTRRLATFDDVTSTVLYLAGEGAGMVNGHNFVVDGGASVAF</sequence>
<keyword evidence="2" id="KW-0560">Oxidoreductase</keyword>
<proteinExistence type="inferred from homology"/>
<dbReference type="Gene3D" id="3.40.50.720">
    <property type="entry name" value="NAD(P)-binding Rossmann-like Domain"/>
    <property type="match status" value="1"/>
</dbReference>
<evidence type="ECO:0000313" key="3">
    <source>
        <dbReference type="EMBL" id="AWT54868.1"/>
    </source>
</evidence>
<dbReference type="EMBL" id="CP027541">
    <property type="protein sequence ID" value="AWT54868.1"/>
    <property type="molecule type" value="Genomic_DNA"/>
</dbReference>
<evidence type="ECO:0000256" key="2">
    <source>
        <dbReference type="ARBA" id="ARBA00023002"/>
    </source>
</evidence>
<dbReference type="PRINTS" id="PR00080">
    <property type="entry name" value="SDRFAMILY"/>
</dbReference>
<reference evidence="3 4" key="1">
    <citation type="journal article" date="2013" name="Genome Announc.">
        <title>Draft genome sequence of MKD8, a conjugal recipient Mycobacterium smegmatis strain.</title>
        <authorList>
            <person name="Gray T.A."/>
            <person name="Palumbo M.J."/>
            <person name="Derbyshire K.M."/>
        </authorList>
    </citation>
    <scope>NUCLEOTIDE SEQUENCE [LARGE SCALE GENOMIC DNA]</scope>
    <source>
        <strain evidence="3 4">MKD8</strain>
    </source>
</reference>
<dbReference type="AlphaFoldDB" id="A0A2U9PT06"/>
<organism evidence="3 4">
    <name type="scientific">Mycolicibacterium smegmatis (strain MKD8)</name>
    <name type="common">Mycobacterium smegmatis</name>
    <dbReference type="NCBI Taxonomy" id="1214915"/>
    <lineage>
        <taxon>Bacteria</taxon>
        <taxon>Bacillati</taxon>
        <taxon>Actinomycetota</taxon>
        <taxon>Actinomycetes</taxon>
        <taxon>Mycobacteriales</taxon>
        <taxon>Mycobacteriaceae</taxon>
        <taxon>Mycolicibacterium</taxon>
    </lineage>
</organism>
<dbReference type="CDD" id="cd05233">
    <property type="entry name" value="SDR_c"/>
    <property type="match status" value="1"/>
</dbReference>
<dbReference type="Proteomes" id="UP000011200">
    <property type="component" value="Chromosome"/>
</dbReference>
<name>A0A2U9PT06_MYCSE</name>
<comment type="similarity">
    <text evidence="1">Belongs to the short-chain dehydrogenases/reductases (SDR) family.</text>
</comment>
<reference evidence="4" key="2">
    <citation type="submission" date="2018-03" db="EMBL/GenBank/DDBJ databases">
        <authorList>
            <person name="Derbyshire K."/>
            <person name="Gray T.A."/>
            <person name="Champion M."/>
        </authorList>
    </citation>
    <scope>NUCLEOTIDE SEQUENCE [LARGE SCALE GENOMIC DNA]</scope>
    <source>
        <strain evidence="4">MKD8</strain>
    </source>
</reference>
<evidence type="ECO:0000256" key="1">
    <source>
        <dbReference type="ARBA" id="ARBA00006484"/>
    </source>
</evidence>
<dbReference type="InterPro" id="IPR020904">
    <property type="entry name" value="Sc_DH/Rdtase_CS"/>
</dbReference>
<dbReference type="InterPro" id="IPR036291">
    <property type="entry name" value="NAD(P)-bd_dom_sf"/>
</dbReference>
<dbReference type="PANTHER" id="PTHR42760">
    <property type="entry name" value="SHORT-CHAIN DEHYDROGENASES/REDUCTASES FAMILY MEMBER"/>
    <property type="match status" value="1"/>
</dbReference>
<evidence type="ECO:0000313" key="4">
    <source>
        <dbReference type="Proteomes" id="UP000011200"/>
    </source>
</evidence>
<accession>A0A2U9PT06</accession>
<dbReference type="PRINTS" id="PR00081">
    <property type="entry name" value="GDHRDH"/>
</dbReference>
<dbReference type="SUPFAM" id="SSF51735">
    <property type="entry name" value="NAD(P)-binding Rossmann-fold domains"/>
    <property type="match status" value="1"/>
</dbReference>
<gene>
    <name evidence="3" type="ORF">D806_039020</name>
</gene>
<dbReference type="GO" id="GO:0016616">
    <property type="term" value="F:oxidoreductase activity, acting on the CH-OH group of donors, NAD or NADP as acceptor"/>
    <property type="evidence" value="ECO:0007669"/>
    <property type="project" value="TreeGrafter"/>
</dbReference>
<dbReference type="PANTHER" id="PTHR42760:SF115">
    <property type="entry name" value="3-OXOACYL-[ACYL-CARRIER-PROTEIN] REDUCTASE FABG"/>
    <property type="match status" value="1"/>
</dbReference>
<dbReference type="Pfam" id="PF13561">
    <property type="entry name" value="adh_short_C2"/>
    <property type="match status" value="1"/>
</dbReference>